<name>A0A016T914_9BILA</name>
<evidence type="ECO:0000313" key="3">
    <source>
        <dbReference type="Proteomes" id="UP000024635"/>
    </source>
</evidence>
<organism evidence="2 3">
    <name type="scientific">Ancylostoma ceylanicum</name>
    <dbReference type="NCBI Taxonomy" id="53326"/>
    <lineage>
        <taxon>Eukaryota</taxon>
        <taxon>Metazoa</taxon>
        <taxon>Ecdysozoa</taxon>
        <taxon>Nematoda</taxon>
        <taxon>Chromadorea</taxon>
        <taxon>Rhabditida</taxon>
        <taxon>Rhabditina</taxon>
        <taxon>Rhabditomorpha</taxon>
        <taxon>Strongyloidea</taxon>
        <taxon>Ancylostomatidae</taxon>
        <taxon>Ancylostomatinae</taxon>
        <taxon>Ancylostoma</taxon>
    </lineage>
</organism>
<dbReference type="Proteomes" id="UP000024635">
    <property type="component" value="Unassembled WGS sequence"/>
</dbReference>
<reference evidence="3" key="1">
    <citation type="journal article" date="2015" name="Nat. Genet.">
        <title>The genome and transcriptome of the zoonotic hookworm Ancylostoma ceylanicum identify infection-specific gene families.</title>
        <authorList>
            <person name="Schwarz E.M."/>
            <person name="Hu Y."/>
            <person name="Antoshechkin I."/>
            <person name="Miller M.M."/>
            <person name="Sternberg P.W."/>
            <person name="Aroian R.V."/>
        </authorList>
    </citation>
    <scope>NUCLEOTIDE SEQUENCE</scope>
    <source>
        <strain evidence="3">HY135</strain>
    </source>
</reference>
<keyword evidence="3" id="KW-1185">Reference proteome</keyword>
<evidence type="ECO:0000256" key="1">
    <source>
        <dbReference type="SAM" id="MobiDB-lite"/>
    </source>
</evidence>
<comment type="caution">
    <text evidence="2">The sequence shown here is derived from an EMBL/GenBank/DDBJ whole genome shotgun (WGS) entry which is preliminary data.</text>
</comment>
<dbReference type="OrthoDB" id="5896778at2759"/>
<gene>
    <name evidence="2" type="primary">Acey_s0125.g1278</name>
    <name evidence="2" type="ORF">Y032_0125g1278</name>
</gene>
<feature type="region of interest" description="Disordered" evidence="1">
    <location>
        <begin position="1"/>
        <end position="20"/>
    </location>
</feature>
<evidence type="ECO:0000313" key="2">
    <source>
        <dbReference type="EMBL" id="EYB99084.1"/>
    </source>
</evidence>
<accession>A0A016T914</accession>
<dbReference type="EMBL" id="JARK01001461">
    <property type="protein sequence ID" value="EYB99084.1"/>
    <property type="molecule type" value="Genomic_DNA"/>
</dbReference>
<protein>
    <submittedName>
        <fullName evidence="2">Uncharacterized protein</fullName>
    </submittedName>
</protein>
<dbReference type="AlphaFoldDB" id="A0A016T914"/>
<sequence length="138" mass="15446">MAASSALAGSKTVELPVKTRSRTAAERALATSVRPVQRVLRCSNRRFSPTGTKRMEMGNGDLLDCKPSKAGYARIKRVPPSNEGSSTMGDDEADCIVKKDREEMKACLLSSSRRRRRKYITMKKSRRKVVKLLLLFKL</sequence>
<proteinExistence type="predicted"/>